<keyword evidence="2" id="KW-1185">Reference proteome</keyword>
<dbReference type="AlphaFoldDB" id="A0AAN9IS63"/>
<name>A0AAN9IS63_CLITE</name>
<reference evidence="1 2" key="1">
    <citation type="submission" date="2024-01" db="EMBL/GenBank/DDBJ databases">
        <title>The genomes of 5 underutilized Papilionoideae crops provide insights into root nodulation and disease resistance.</title>
        <authorList>
            <person name="Yuan L."/>
        </authorList>
    </citation>
    <scope>NUCLEOTIDE SEQUENCE [LARGE SCALE GENOMIC DNA]</scope>
    <source>
        <strain evidence="1">LY-2023</strain>
        <tissue evidence="1">Leaf</tissue>
    </source>
</reference>
<organism evidence="1 2">
    <name type="scientific">Clitoria ternatea</name>
    <name type="common">Butterfly pea</name>
    <dbReference type="NCBI Taxonomy" id="43366"/>
    <lineage>
        <taxon>Eukaryota</taxon>
        <taxon>Viridiplantae</taxon>
        <taxon>Streptophyta</taxon>
        <taxon>Embryophyta</taxon>
        <taxon>Tracheophyta</taxon>
        <taxon>Spermatophyta</taxon>
        <taxon>Magnoliopsida</taxon>
        <taxon>eudicotyledons</taxon>
        <taxon>Gunneridae</taxon>
        <taxon>Pentapetalae</taxon>
        <taxon>rosids</taxon>
        <taxon>fabids</taxon>
        <taxon>Fabales</taxon>
        <taxon>Fabaceae</taxon>
        <taxon>Papilionoideae</taxon>
        <taxon>50 kb inversion clade</taxon>
        <taxon>NPAAA clade</taxon>
        <taxon>indigoferoid/millettioid clade</taxon>
        <taxon>Phaseoleae</taxon>
        <taxon>Clitoria</taxon>
    </lineage>
</organism>
<proteinExistence type="predicted"/>
<evidence type="ECO:0000313" key="2">
    <source>
        <dbReference type="Proteomes" id="UP001359559"/>
    </source>
</evidence>
<gene>
    <name evidence="1" type="ORF">RJT34_20027</name>
</gene>
<dbReference type="Proteomes" id="UP001359559">
    <property type="component" value="Unassembled WGS sequence"/>
</dbReference>
<sequence>MLLQNCKQSIQSSYFCLVHIRRSCNQLANALTKLVVVYVNNVWIDRSYAGEGAESTYHIFFQCKHSYDLWMRYMRWLGF</sequence>
<protein>
    <submittedName>
        <fullName evidence="1">Uncharacterized protein</fullName>
    </submittedName>
</protein>
<dbReference type="EMBL" id="JAYKXN010000005">
    <property type="protein sequence ID" value="KAK7285262.1"/>
    <property type="molecule type" value="Genomic_DNA"/>
</dbReference>
<evidence type="ECO:0000313" key="1">
    <source>
        <dbReference type="EMBL" id="KAK7285262.1"/>
    </source>
</evidence>
<comment type="caution">
    <text evidence="1">The sequence shown here is derived from an EMBL/GenBank/DDBJ whole genome shotgun (WGS) entry which is preliminary data.</text>
</comment>
<accession>A0AAN9IS63</accession>